<dbReference type="STRING" id="431306.AGA_1904"/>
<sequence>MMRKNFAQEVNFFIAACVSGGSLLASYAHAAETGASTATVTLAQVANTPVSAPPEAERNAGTPSDGEEVPSAVNDENDAMKPTVGNLFHPKAGQTPNYWQGLEAHVSVEGGISGNPWTRSGRNFAQYYSDRANTVTLNQIMGSISHPVTSVGKGYGIGFVFEAMYGSDARFDPTIGMGSGTLHGLYQWAPTQAHIDVHVPWIFKRGIDVQIGQMYGIMGAEGTPAQARPFYTFNYSSDYIVPFETVGILATMHLTKHMDWILGVDAGNSTTFGQYGNNNKPKGYFGFAWNKLMDGKLDVHAIGHFGPQGNNGPSLTSAEGWVSSGMGKAANHLMQYNADFMATYHVNDKMTVSVNGTYLHDDGLRDDVYGVTSYFSYEFHPWLTLNARGEIFRDNTGGVIAEYSSFNSFTQAISNKPYDYYNAPPTTYGELTVGVSYKPEFINKKLALGGFVIRPEIRLDKSLNGTHPFNQAGTVQNPVVNNGTNNMLWFSCDATWAF</sequence>
<dbReference type="PATRIC" id="fig|431306.5.peg.1955"/>
<protein>
    <recommendedName>
        <fullName evidence="5">Outer membrane protein</fullName>
    </recommendedName>
</protein>
<dbReference type="AlphaFoldDB" id="A0A0U5F536"/>
<dbReference type="Pfam" id="PF07642">
    <property type="entry name" value="BBP2"/>
    <property type="match status" value="1"/>
</dbReference>
<evidence type="ECO:0000313" key="3">
    <source>
        <dbReference type="EMBL" id="CEF56322.1"/>
    </source>
</evidence>
<gene>
    <name evidence="3" type="ORF">AGA_1904</name>
</gene>
<evidence type="ECO:0000256" key="1">
    <source>
        <dbReference type="SAM" id="MobiDB-lite"/>
    </source>
</evidence>
<organism evidence="3 4">
    <name type="scientific">Acetobacter ghanensis</name>
    <dbReference type="NCBI Taxonomy" id="431306"/>
    <lineage>
        <taxon>Bacteria</taxon>
        <taxon>Pseudomonadati</taxon>
        <taxon>Pseudomonadota</taxon>
        <taxon>Alphaproteobacteria</taxon>
        <taxon>Acetobacterales</taxon>
        <taxon>Acetobacteraceae</taxon>
        <taxon>Acetobacter</taxon>
    </lineage>
</organism>
<dbReference type="Proteomes" id="UP000068250">
    <property type="component" value="Chromosome I"/>
</dbReference>
<reference evidence="4" key="1">
    <citation type="submission" date="2014-09" db="EMBL/GenBank/DDBJ databases">
        <authorList>
            <person name="Illeghems K.G."/>
        </authorList>
    </citation>
    <scope>NUCLEOTIDE SEQUENCE [LARGE SCALE GENOMIC DNA]</scope>
    <source>
        <strain evidence="4">LMG 23848T</strain>
    </source>
</reference>
<keyword evidence="2" id="KW-0732">Signal</keyword>
<feature type="signal peptide" evidence="2">
    <location>
        <begin position="1"/>
        <end position="30"/>
    </location>
</feature>
<evidence type="ECO:0000256" key="2">
    <source>
        <dbReference type="SAM" id="SignalP"/>
    </source>
</evidence>
<accession>A0A0U5F536</accession>
<dbReference type="EMBL" id="LN609302">
    <property type="protein sequence ID" value="CEF56322.1"/>
    <property type="molecule type" value="Genomic_DNA"/>
</dbReference>
<proteinExistence type="predicted"/>
<name>A0A0U5F536_9PROT</name>
<evidence type="ECO:0000313" key="4">
    <source>
        <dbReference type="Proteomes" id="UP000068250"/>
    </source>
</evidence>
<dbReference type="InterPro" id="IPR011486">
    <property type="entry name" value="BBP2"/>
</dbReference>
<feature type="region of interest" description="Disordered" evidence="1">
    <location>
        <begin position="48"/>
        <end position="82"/>
    </location>
</feature>
<dbReference type="RefSeq" id="WP_059023913.1">
    <property type="nucleotide sequence ID" value="NZ_JBNZCO010000008.1"/>
</dbReference>
<feature type="chain" id="PRO_5006856584" description="Outer membrane protein" evidence="2">
    <location>
        <begin position="31"/>
        <end position="498"/>
    </location>
</feature>
<evidence type="ECO:0008006" key="5">
    <source>
        <dbReference type="Google" id="ProtNLM"/>
    </source>
</evidence>